<feature type="domain" description="ABC3 transporter permease C-terminal" evidence="7">
    <location>
        <begin position="676"/>
        <end position="789"/>
    </location>
</feature>
<dbReference type="InterPro" id="IPR050250">
    <property type="entry name" value="Macrolide_Exporter_MacB"/>
</dbReference>
<keyword evidence="2" id="KW-1003">Cell membrane</keyword>
<keyword evidence="4 6" id="KW-1133">Transmembrane helix</keyword>
<accession>A0A1H3ZMG1</accession>
<dbReference type="RefSeq" id="WP_091398100.1">
    <property type="nucleotide sequence ID" value="NZ_FNQY01000011.1"/>
</dbReference>
<evidence type="ECO:0000313" key="10">
    <source>
        <dbReference type="Proteomes" id="UP000199041"/>
    </source>
</evidence>
<evidence type="ECO:0000256" key="4">
    <source>
        <dbReference type="ARBA" id="ARBA00022989"/>
    </source>
</evidence>
<dbReference type="STRING" id="551991.SAMN05192529_111129"/>
<dbReference type="PANTHER" id="PTHR30572">
    <property type="entry name" value="MEMBRANE COMPONENT OF TRANSPORTER-RELATED"/>
    <property type="match status" value="1"/>
</dbReference>
<feature type="domain" description="MacB-like periplasmic core" evidence="8">
    <location>
        <begin position="20"/>
        <end position="238"/>
    </location>
</feature>
<name>A0A1H3ZMG1_9BACT</name>
<gene>
    <name evidence="9" type="ORF">SAMN05192529_111129</name>
</gene>
<evidence type="ECO:0000256" key="3">
    <source>
        <dbReference type="ARBA" id="ARBA00022692"/>
    </source>
</evidence>
<dbReference type="PANTHER" id="PTHR30572:SF18">
    <property type="entry name" value="ABC-TYPE MACROLIDE FAMILY EXPORT SYSTEM PERMEASE COMPONENT 2"/>
    <property type="match status" value="1"/>
</dbReference>
<sequence>MITYYLKIAWRNFKSSKLFSLLNLLGLSVAIAVCIPLFLFIGKERSFDSGYANKDHIYRVNLIPHQKSDETWGSVPNAVAPAMMQDIPEISYAARMLKNGFGTPASLRVGQENFKEDLLYWSDPELFKIFDFQFTAGEGKNPLQEDNAAVINESESRRLFGEASPLGKTIIVDNGPTLVVRGVYKDLPDNSSIDPAMIANFKSSRMSRSIYWSNASYETFCLLKPGSDIKIVNQKVQALTAKYIKDPSDRWFSLSLQPLSEIHLHSAQVMDTYISRIGDIKTVRQIGLLGLLIILIACINYMNLATAKSEKRAREVGINKTLGATRKQMVLRFYADTALLAFLSVVTGFLLSFGSLFLFNSISGSHLAMTDLFGLPTLLFLMVIWVLVTLLAGSYPALLLSGSSALQLMQKRFHAGGLDRVLRKALVVVQFSCSIVLIIAIVIIYQQMRFVGNKNLGFKPDGVLMINISGVAKAQNLVGFTNEISQMPNVRNVAFLQSPPGFGASQRSLHKADAKSDLTLYTCHADAEVVPALGLHLLAGQSLPKQLAKTDSAVYVLANKKVVDFMGWTPEQAIGRKVDVDLGENAYIVGVVDNFNYLSLKSPIEPYIYYAANDAPESFNALMVKINTDQLAGTMDKIQSAFGKDVPSVAFDYSFLDSHLATLYNADRVMQRTVLLFSCLAIFVSCLGLFGLSAFMAEQKTKEIGIRKVLGASNFSISRMLSLHFLRLVVLSIIIGIPIAVYLMREWLSNFEYRIHISWLVVALAALSGLLIALITVSYQSVKASRANPVNSIKTE</sequence>
<proteinExistence type="predicted"/>
<dbReference type="InterPro" id="IPR025857">
    <property type="entry name" value="MacB_PCD"/>
</dbReference>
<reference evidence="9 10" key="1">
    <citation type="submission" date="2016-10" db="EMBL/GenBank/DDBJ databases">
        <authorList>
            <person name="de Groot N.N."/>
        </authorList>
    </citation>
    <scope>NUCLEOTIDE SEQUENCE [LARGE SCALE GENOMIC DNA]</scope>
    <source>
        <strain evidence="9 10">Vu-144</strain>
    </source>
</reference>
<evidence type="ECO:0000313" key="9">
    <source>
        <dbReference type="EMBL" id="SEA24969.1"/>
    </source>
</evidence>
<dbReference type="GO" id="GO:0022857">
    <property type="term" value="F:transmembrane transporter activity"/>
    <property type="evidence" value="ECO:0007669"/>
    <property type="project" value="TreeGrafter"/>
</dbReference>
<feature type="transmembrane region" description="Helical" evidence="6">
    <location>
        <begin position="286"/>
        <end position="304"/>
    </location>
</feature>
<keyword evidence="3 6" id="KW-0812">Transmembrane</keyword>
<dbReference type="InterPro" id="IPR003838">
    <property type="entry name" value="ABC3_permease_C"/>
</dbReference>
<evidence type="ECO:0000259" key="8">
    <source>
        <dbReference type="Pfam" id="PF12704"/>
    </source>
</evidence>
<feature type="transmembrane region" description="Helical" evidence="6">
    <location>
        <begin position="674"/>
        <end position="697"/>
    </location>
</feature>
<dbReference type="GO" id="GO:0005886">
    <property type="term" value="C:plasma membrane"/>
    <property type="evidence" value="ECO:0007669"/>
    <property type="project" value="UniProtKB-SubCell"/>
</dbReference>
<dbReference type="Pfam" id="PF12704">
    <property type="entry name" value="MacB_PCD"/>
    <property type="match status" value="1"/>
</dbReference>
<feature type="transmembrane region" description="Helical" evidence="6">
    <location>
        <begin position="421"/>
        <end position="445"/>
    </location>
</feature>
<feature type="transmembrane region" description="Helical" evidence="6">
    <location>
        <begin position="21"/>
        <end position="41"/>
    </location>
</feature>
<dbReference type="OrthoDB" id="1451596at2"/>
<feature type="domain" description="ABC3 transporter permease C-terminal" evidence="7">
    <location>
        <begin position="288"/>
        <end position="402"/>
    </location>
</feature>
<comment type="subcellular location">
    <subcellularLocation>
        <location evidence="1">Cell membrane</location>
        <topology evidence="1">Multi-pass membrane protein</topology>
    </subcellularLocation>
</comment>
<evidence type="ECO:0000259" key="7">
    <source>
        <dbReference type="Pfam" id="PF02687"/>
    </source>
</evidence>
<dbReference type="AlphaFoldDB" id="A0A1H3ZMG1"/>
<evidence type="ECO:0000256" key="2">
    <source>
        <dbReference type="ARBA" id="ARBA00022475"/>
    </source>
</evidence>
<organism evidence="9 10">
    <name type="scientific">Arachidicoccus rhizosphaerae</name>
    <dbReference type="NCBI Taxonomy" id="551991"/>
    <lineage>
        <taxon>Bacteria</taxon>
        <taxon>Pseudomonadati</taxon>
        <taxon>Bacteroidota</taxon>
        <taxon>Chitinophagia</taxon>
        <taxon>Chitinophagales</taxon>
        <taxon>Chitinophagaceae</taxon>
        <taxon>Arachidicoccus</taxon>
    </lineage>
</organism>
<feature type="transmembrane region" description="Helical" evidence="6">
    <location>
        <begin position="725"/>
        <end position="744"/>
    </location>
</feature>
<protein>
    <submittedName>
        <fullName evidence="9">FtsX-like permease family protein</fullName>
    </submittedName>
</protein>
<evidence type="ECO:0000256" key="5">
    <source>
        <dbReference type="ARBA" id="ARBA00023136"/>
    </source>
</evidence>
<keyword evidence="5 6" id="KW-0472">Membrane</keyword>
<evidence type="ECO:0000256" key="6">
    <source>
        <dbReference type="SAM" id="Phobius"/>
    </source>
</evidence>
<dbReference type="Pfam" id="PF02687">
    <property type="entry name" value="FtsX"/>
    <property type="match status" value="2"/>
</dbReference>
<dbReference type="Proteomes" id="UP000199041">
    <property type="component" value="Unassembled WGS sequence"/>
</dbReference>
<evidence type="ECO:0000256" key="1">
    <source>
        <dbReference type="ARBA" id="ARBA00004651"/>
    </source>
</evidence>
<dbReference type="EMBL" id="FNQY01000011">
    <property type="protein sequence ID" value="SEA24969.1"/>
    <property type="molecule type" value="Genomic_DNA"/>
</dbReference>
<feature type="transmembrane region" description="Helical" evidence="6">
    <location>
        <begin position="378"/>
        <end position="400"/>
    </location>
</feature>
<feature type="transmembrane region" description="Helical" evidence="6">
    <location>
        <begin position="756"/>
        <end position="777"/>
    </location>
</feature>
<feature type="transmembrane region" description="Helical" evidence="6">
    <location>
        <begin position="333"/>
        <end position="358"/>
    </location>
</feature>
<keyword evidence="10" id="KW-1185">Reference proteome</keyword>